<dbReference type="AlphaFoldDB" id="A0AAJ2QZP0"/>
<accession>A0AAJ2QZP0</accession>
<reference evidence="2" key="1">
    <citation type="submission" date="2023-11" db="EMBL/GenBank/DDBJ databases">
        <title>Identification and selenium tolerance of Delftia acidovorans R3-25.</title>
        <authorList>
            <person name="Zhang S."/>
            <person name="Liu Y."/>
            <person name="Guo Y."/>
        </authorList>
    </citation>
    <scope>NUCLEOTIDE SEQUENCE</scope>
    <source>
        <strain evidence="2">R3-25</strain>
    </source>
</reference>
<feature type="region of interest" description="Disordered" evidence="1">
    <location>
        <begin position="1"/>
        <end position="24"/>
    </location>
</feature>
<dbReference type="RefSeq" id="WP_319074628.1">
    <property type="nucleotide sequence ID" value="NZ_JAWWMZ010000006.1"/>
</dbReference>
<dbReference type="Proteomes" id="UP001287445">
    <property type="component" value="Unassembled WGS sequence"/>
</dbReference>
<dbReference type="EMBL" id="JAWWMZ010000006">
    <property type="protein sequence ID" value="MDX4955310.1"/>
    <property type="molecule type" value="Genomic_DNA"/>
</dbReference>
<protein>
    <submittedName>
        <fullName evidence="2">Uncharacterized protein</fullName>
    </submittedName>
</protein>
<evidence type="ECO:0000313" key="3">
    <source>
        <dbReference type="Proteomes" id="UP001287445"/>
    </source>
</evidence>
<sequence length="97" mass="10718">MANAIPPHRPPRKPRAEHLSMPYPELPGSHHPAFWLAAYFRDLAETAALDQLCKRSHAKRGPGTDNVTQLALYGARTKQTDETSASAARTRDDGMLL</sequence>
<organism evidence="2 3">
    <name type="scientific">Delftia acidovorans</name>
    <name type="common">Pseudomonas acidovorans</name>
    <name type="synonym">Comamonas acidovorans</name>
    <dbReference type="NCBI Taxonomy" id="80866"/>
    <lineage>
        <taxon>Bacteria</taxon>
        <taxon>Pseudomonadati</taxon>
        <taxon>Pseudomonadota</taxon>
        <taxon>Betaproteobacteria</taxon>
        <taxon>Burkholderiales</taxon>
        <taxon>Comamonadaceae</taxon>
        <taxon>Delftia</taxon>
    </lineage>
</organism>
<gene>
    <name evidence="2" type="ORF">SGN30_17980</name>
</gene>
<comment type="caution">
    <text evidence="2">The sequence shown here is derived from an EMBL/GenBank/DDBJ whole genome shotgun (WGS) entry which is preliminary data.</text>
</comment>
<evidence type="ECO:0000256" key="1">
    <source>
        <dbReference type="SAM" id="MobiDB-lite"/>
    </source>
</evidence>
<proteinExistence type="predicted"/>
<name>A0AAJ2QZP0_DELAC</name>
<evidence type="ECO:0000313" key="2">
    <source>
        <dbReference type="EMBL" id="MDX4955310.1"/>
    </source>
</evidence>
<feature type="region of interest" description="Disordered" evidence="1">
    <location>
        <begin position="74"/>
        <end position="97"/>
    </location>
</feature>